<sequence>MVGNGMFAEPGDPDSIYPGAQSLYPHRERYERSPHPDSRLEPGNVHAKALGDLQGTAFEQSYSIFENARKEYTKHLDKLKEVEHLYSDDGYRMQIDQFQESPAAKAIDDAVRLVETRRDEAQADMEKVFRELSPHGDAAAESRASRYWHRCERLLDSSRDNKLAVAEEMVRKASKEELGTLLQELPTYLRSVGIGDSWIDESVAQHAPNYGKAKNRLQRAEQAVMVANANARQLRESFTNRQARPSTIPHLRERDPDK</sequence>
<evidence type="ECO:0000313" key="3">
    <source>
        <dbReference type="Proteomes" id="UP000190366"/>
    </source>
</evidence>
<dbReference type="RefSeq" id="WP_005130024.1">
    <property type="nucleotide sequence ID" value="NZ_FVAF01000006.1"/>
</dbReference>
<dbReference type="EMBL" id="FVQL01000001">
    <property type="protein sequence ID" value="SKZ56458.1"/>
    <property type="molecule type" value="Genomic_DNA"/>
</dbReference>
<reference evidence="2 3" key="1">
    <citation type="submission" date="2016-11" db="EMBL/GenBank/DDBJ databases">
        <authorList>
            <consortium name="Pathogen Informatics"/>
        </authorList>
    </citation>
    <scope>NUCLEOTIDE SEQUENCE [LARGE SCALE GENOMIC DNA]</scope>
    <source>
        <strain evidence="2 3">1168</strain>
    </source>
</reference>
<protein>
    <submittedName>
        <fullName evidence="2">Uncharacterized protein</fullName>
    </submittedName>
</protein>
<evidence type="ECO:0000313" key="2">
    <source>
        <dbReference type="EMBL" id="SKZ56458.1"/>
    </source>
</evidence>
<feature type="compositionally biased region" description="Polar residues" evidence="1">
    <location>
        <begin position="236"/>
        <end position="245"/>
    </location>
</feature>
<accession>A0AB38DNF4</accession>
<name>A0AB38DNF4_9MYCO</name>
<proteinExistence type="predicted"/>
<dbReference type="Proteomes" id="UP000190366">
    <property type="component" value="Unassembled WGS sequence"/>
</dbReference>
<feature type="region of interest" description="Disordered" evidence="1">
    <location>
        <begin position="235"/>
        <end position="258"/>
    </location>
</feature>
<comment type="caution">
    <text evidence="2">The sequence shown here is derived from an EMBL/GenBank/DDBJ whole genome shotgun (WGS) entry which is preliminary data.</text>
</comment>
<evidence type="ECO:0000256" key="1">
    <source>
        <dbReference type="SAM" id="MobiDB-lite"/>
    </source>
</evidence>
<feature type="region of interest" description="Disordered" evidence="1">
    <location>
        <begin position="1"/>
        <end position="42"/>
    </location>
</feature>
<gene>
    <name evidence="2" type="ORF">SAMEA2275630_05234</name>
</gene>
<feature type="compositionally biased region" description="Basic and acidic residues" evidence="1">
    <location>
        <begin position="25"/>
        <end position="40"/>
    </location>
</feature>
<dbReference type="AlphaFoldDB" id="A0AB38DNF4"/>
<organism evidence="2 3">
    <name type="scientific">Mycobacteroides abscessus subsp. massiliense</name>
    <dbReference type="NCBI Taxonomy" id="1962118"/>
    <lineage>
        <taxon>Bacteria</taxon>
        <taxon>Bacillati</taxon>
        <taxon>Actinomycetota</taxon>
        <taxon>Actinomycetes</taxon>
        <taxon>Mycobacteriales</taxon>
        <taxon>Mycobacteriaceae</taxon>
        <taxon>Mycobacteroides</taxon>
        <taxon>Mycobacteroides abscessus</taxon>
    </lineage>
</organism>